<dbReference type="EMBL" id="BMLX01000001">
    <property type="protein sequence ID" value="GGP17776.1"/>
    <property type="molecule type" value="Genomic_DNA"/>
</dbReference>
<name>A0ABQ2P3X7_9NEIS</name>
<accession>A0ABQ2P3X7</accession>
<keyword evidence="1" id="KW-0812">Transmembrane</keyword>
<evidence type="ECO:0000256" key="1">
    <source>
        <dbReference type="SAM" id="Phobius"/>
    </source>
</evidence>
<keyword evidence="1" id="KW-1133">Transmembrane helix</keyword>
<proteinExistence type="predicted"/>
<comment type="caution">
    <text evidence="2">The sequence shown here is derived from an EMBL/GenBank/DDBJ whole genome shotgun (WGS) entry which is preliminary data.</text>
</comment>
<protein>
    <submittedName>
        <fullName evidence="2">Uncharacterized protein</fullName>
    </submittedName>
</protein>
<reference evidence="3" key="1">
    <citation type="journal article" date="2019" name="Int. J. Syst. Evol. Microbiol.">
        <title>The Global Catalogue of Microorganisms (GCM) 10K type strain sequencing project: providing services to taxonomists for standard genome sequencing and annotation.</title>
        <authorList>
            <consortium name="The Broad Institute Genomics Platform"/>
            <consortium name="The Broad Institute Genome Sequencing Center for Infectious Disease"/>
            <person name="Wu L."/>
            <person name="Ma J."/>
        </authorList>
    </citation>
    <scope>NUCLEOTIDE SEQUENCE [LARGE SCALE GENOMIC DNA]</scope>
    <source>
        <strain evidence="3">CGMCC 1.8859</strain>
    </source>
</reference>
<gene>
    <name evidence="2" type="ORF">GCM10010970_01490</name>
</gene>
<keyword evidence="1" id="KW-0472">Membrane</keyword>
<feature type="transmembrane region" description="Helical" evidence="1">
    <location>
        <begin position="36"/>
        <end position="57"/>
    </location>
</feature>
<keyword evidence="3" id="KW-1185">Reference proteome</keyword>
<dbReference type="Proteomes" id="UP000637267">
    <property type="component" value="Unassembled WGS sequence"/>
</dbReference>
<evidence type="ECO:0000313" key="3">
    <source>
        <dbReference type="Proteomes" id="UP000637267"/>
    </source>
</evidence>
<organism evidence="2 3">
    <name type="scientific">Silvimonas iriomotensis</name>
    <dbReference type="NCBI Taxonomy" id="449662"/>
    <lineage>
        <taxon>Bacteria</taxon>
        <taxon>Pseudomonadati</taxon>
        <taxon>Pseudomonadota</taxon>
        <taxon>Betaproteobacteria</taxon>
        <taxon>Neisseriales</taxon>
        <taxon>Chitinibacteraceae</taxon>
        <taxon>Silvimonas</taxon>
    </lineage>
</organism>
<evidence type="ECO:0000313" key="2">
    <source>
        <dbReference type="EMBL" id="GGP17776.1"/>
    </source>
</evidence>
<sequence>MVVSLRGFDTKTPHEKEFLSKIKRNEMTNELFWLNFLYSFLATIVGGSFLTVALFLLKEKIFPVPQISGRWYFEAHTVETSFHAYEGMRLHYVAILYLAGNRIEGTIEKIYENSSNGKRDYEEKNRTRGVITGFIQKNYFSKDRAFLHIVEDGHGRESTHFHDLVISKKEMAGAFSSMVAKQNGDVSWSRKELKK</sequence>